<protein>
    <submittedName>
        <fullName evidence="2">Uncharacterized protein</fullName>
    </submittedName>
</protein>
<dbReference type="EMBL" id="RHFK02000010">
    <property type="protein sequence ID" value="TWW69492.1"/>
    <property type="molecule type" value="Genomic_DNA"/>
</dbReference>
<evidence type="ECO:0000313" key="2">
    <source>
        <dbReference type="EMBL" id="TWW69492.1"/>
    </source>
</evidence>
<keyword evidence="3" id="KW-1185">Reference proteome</keyword>
<feature type="compositionally biased region" description="Polar residues" evidence="1">
    <location>
        <begin position="50"/>
        <end position="73"/>
    </location>
</feature>
<feature type="region of interest" description="Disordered" evidence="1">
    <location>
        <begin position="1"/>
        <end position="131"/>
    </location>
</feature>
<evidence type="ECO:0000313" key="3">
    <source>
        <dbReference type="Proteomes" id="UP000324091"/>
    </source>
</evidence>
<comment type="caution">
    <text evidence="2">The sequence shown here is derived from an EMBL/GenBank/DDBJ whole genome shotgun (WGS) entry which is preliminary data.</text>
</comment>
<proteinExistence type="predicted"/>
<name>A0A5C6NPE4_9TELE</name>
<accession>A0A5C6NPE4</accession>
<reference evidence="2 3" key="1">
    <citation type="submission" date="2019-04" db="EMBL/GenBank/DDBJ databases">
        <title>Chromosome genome assembly for Takifugu flavidus.</title>
        <authorList>
            <person name="Xiao S."/>
        </authorList>
    </citation>
    <scope>NUCLEOTIDE SEQUENCE [LARGE SCALE GENOMIC DNA]</scope>
    <source>
        <strain evidence="2">HTHZ2018</strain>
        <tissue evidence="2">Muscle</tissue>
    </source>
</reference>
<evidence type="ECO:0000256" key="1">
    <source>
        <dbReference type="SAM" id="MobiDB-lite"/>
    </source>
</evidence>
<dbReference type="AlphaFoldDB" id="A0A5C6NPE4"/>
<sequence>MVQENNPSCYTRPKCEGAHEEDKIKSSEFQGNQQGKHSSSLPGRTKSSRADPTQESSPARSLVQQGGVETSNELGWGGGNTKTLRRMKRRGTHDRVPLPVDQELELSSSVTDVQDAPDCVGRPPIHNTGGRDQIRLSDRLHLGDVETFM</sequence>
<gene>
    <name evidence="2" type="ORF">D4764_18G0002980</name>
</gene>
<feature type="compositionally biased region" description="Basic and acidic residues" evidence="1">
    <location>
        <begin position="13"/>
        <end position="26"/>
    </location>
</feature>
<organism evidence="2 3">
    <name type="scientific">Takifugu flavidus</name>
    <name type="common">sansaifugu</name>
    <dbReference type="NCBI Taxonomy" id="433684"/>
    <lineage>
        <taxon>Eukaryota</taxon>
        <taxon>Metazoa</taxon>
        <taxon>Chordata</taxon>
        <taxon>Craniata</taxon>
        <taxon>Vertebrata</taxon>
        <taxon>Euteleostomi</taxon>
        <taxon>Actinopterygii</taxon>
        <taxon>Neopterygii</taxon>
        <taxon>Teleostei</taxon>
        <taxon>Neoteleostei</taxon>
        <taxon>Acanthomorphata</taxon>
        <taxon>Eupercaria</taxon>
        <taxon>Tetraodontiformes</taxon>
        <taxon>Tetradontoidea</taxon>
        <taxon>Tetraodontidae</taxon>
        <taxon>Takifugu</taxon>
    </lineage>
</organism>
<dbReference type="Proteomes" id="UP000324091">
    <property type="component" value="Chromosome 18"/>
</dbReference>
<feature type="compositionally biased region" description="Polar residues" evidence="1">
    <location>
        <begin position="27"/>
        <end position="42"/>
    </location>
</feature>
<feature type="compositionally biased region" description="Basic residues" evidence="1">
    <location>
        <begin position="83"/>
        <end position="92"/>
    </location>
</feature>